<reference evidence="1" key="1">
    <citation type="submission" date="2017-07" db="EMBL/GenBank/DDBJ databases">
        <title>Taro Niue Genome Assembly and Annotation.</title>
        <authorList>
            <person name="Atibalentja N."/>
            <person name="Keating K."/>
            <person name="Fields C.J."/>
        </authorList>
    </citation>
    <scope>NUCLEOTIDE SEQUENCE</scope>
    <source>
        <strain evidence="1">Niue_2</strain>
        <tissue evidence="1">Leaf</tissue>
    </source>
</reference>
<sequence>MAGPNTLMGLAGPGGEAKEEENSWGEGFIRLHPEFFKLKSYWALSLTLRYLLFVSQELEEMASEHAQMHELQQTVQGQASKVYEELWCSSQLED</sequence>
<dbReference type="EMBL" id="NMUH01000022">
    <property type="protein sequence ID" value="MQL68793.1"/>
    <property type="molecule type" value="Genomic_DNA"/>
</dbReference>
<evidence type="ECO:0000313" key="1">
    <source>
        <dbReference type="EMBL" id="MQL68793.1"/>
    </source>
</evidence>
<name>A0A843TH18_COLES</name>
<evidence type="ECO:0000313" key="2">
    <source>
        <dbReference type="Proteomes" id="UP000652761"/>
    </source>
</evidence>
<keyword evidence="2" id="KW-1185">Reference proteome</keyword>
<dbReference type="AlphaFoldDB" id="A0A843TH18"/>
<protein>
    <submittedName>
        <fullName evidence="1">Uncharacterized protein</fullName>
    </submittedName>
</protein>
<comment type="caution">
    <text evidence="1">The sequence shown here is derived from an EMBL/GenBank/DDBJ whole genome shotgun (WGS) entry which is preliminary data.</text>
</comment>
<gene>
    <name evidence="1" type="ORF">Taro_001089</name>
</gene>
<organism evidence="1 2">
    <name type="scientific">Colocasia esculenta</name>
    <name type="common">Wild taro</name>
    <name type="synonym">Arum esculentum</name>
    <dbReference type="NCBI Taxonomy" id="4460"/>
    <lineage>
        <taxon>Eukaryota</taxon>
        <taxon>Viridiplantae</taxon>
        <taxon>Streptophyta</taxon>
        <taxon>Embryophyta</taxon>
        <taxon>Tracheophyta</taxon>
        <taxon>Spermatophyta</taxon>
        <taxon>Magnoliopsida</taxon>
        <taxon>Liliopsida</taxon>
        <taxon>Araceae</taxon>
        <taxon>Aroideae</taxon>
        <taxon>Colocasieae</taxon>
        <taxon>Colocasia</taxon>
    </lineage>
</organism>
<proteinExistence type="predicted"/>
<accession>A0A843TH18</accession>
<dbReference type="Proteomes" id="UP000652761">
    <property type="component" value="Unassembled WGS sequence"/>
</dbReference>